<evidence type="ECO:0000256" key="2">
    <source>
        <dbReference type="ARBA" id="ARBA00005583"/>
    </source>
</evidence>
<evidence type="ECO:0008006" key="11">
    <source>
        <dbReference type="Google" id="ProtNLM"/>
    </source>
</evidence>
<dbReference type="GO" id="GO:0005886">
    <property type="term" value="C:plasma membrane"/>
    <property type="evidence" value="ECO:0007669"/>
    <property type="project" value="TreeGrafter"/>
</dbReference>
<evidence type="ECO:0000256" key="7">
    <source>
        <dbReference type="PIRSR" id="PIRSR600715-1"/>
    </source>
</evidence>
<protein>
    <recommendedName>
        <fullName evidence="11">Phospho-N-acetylmuramoyl-pentapeptide-transferase</fullName>
    </recommendedName>
</protein>
<feature type="transmembrane region" description="Helical" evidence="8">
    <location>
        <begin position="208"/>
        <end position="228"/>
    </location>
</feature>
<dbReference type="GO" id="GO:0071555">
    <property type="term" value="P:cell wall organization"/>
    <property type="evidence" value="ECO:0007669"/>
    <property type="project" value="TreeGrafter"/>
</dbReference>
<feature type="transmembrane region" description="Helical" evidence="8">
    <location>
        <begin position="21"/>
        <end position="40"/>
    </location>
</feature>
<proteinExistence type="inferred from homology"/>
<comment type="cofactor">
    <cofactor evidence="7">
        <name>Mg(2+)</name>
        <dbReference type="ChEBI" id="CHEBI:18420"/>
    </cofactor>
</comment>
<dbReference type="InterPro" id="IPR003524">
    <property type="entry name" value="PNAcMuramoyl-5peptid_Trfase"/>
</dbReference>
<dbReference type="AlphaFoldDB" id="A0A955EBR8"/>
<evidence type="ECO:0000256" key="8">
    <source>
        <dbReference type="SAM" id="Phobius"/>
    </source>
</evidence>
<keyword evidence="4 8" id="KW-0812">Transmembrane</keyword>
<dbReference type="PROSITE" id="PS01348">
    <property type="entry name" value="MRAY_2"/>
    <property type="match status" value="1"/>
</dbReference>
<evidence type="ECO:0000256" key="5">
    <source>
        <dbReference type="ARBA" id="ARBA00022989"/>
    </source>
</evidence>
<feature type="binding site" evidence="7">
    <location>
        <position position="179"/>
    </location>
    <ligand>
        <name>Mg(2+)</name>
        <dbReference type="ChEBI" id="CHEBI:18420"/>
    </ligand>
</feature>
<evidence type="ECO:0000313" key="9">
    <source>
        <dbReference type="EMBL" id="MCA9308549.1"/>
    </source>
</evidence>
<reference evidence="9" key="2">
    <citation type="journal article" date="2021" name="Microbiome">
        <title>Successional dynamics and alternative stable states in a saline activated sludge microbial community over 9 years.</title>
        <authorList>
            <person name="Wang Y."/>
            <person name="Ye J."/>
            <person name="Ju F."/>
            <person name="Liu L."/>
            <person name="Boyd J.A."/>
            <person name="Deng Y."/>
            <person name="Parks D.H."/>
            <person name="Jiang X."/>
            <person name="Yin X."/>
            <person name="Woodcroft B.J."/>
            <person name="Tyson G.W."/>
            <person name="Hugenholtz P."/>
            <person name="Polz M.F."/>
            <person name="Zhang T."/>
        </authorList>
    </citation>
    <scope>NUCLEOTIDE SEQUENCE</scope>
    <source>
        <strain evidence="9">HKST-UBA79</strain>
    </source>
</reference>
<sequence length="331" mass="36347">MGEKIRSDGPQTHLVKKGTPTMGGLVFLLTISGVTLLFNYSRTQALFPTFVAAISGLFGALEDFTKVYKKSNLSQLFENSKIATIKKLLANSKLINLLCAPWSLFKKLANIVGSSSEKGLTTAHKFILEFGIAGFVSYWTYVKLGWDYIWLPLIGNVNIGFFYPIFLFLFFLTFLNFVNFTDGIDGLVGGLSIIAFIAFWALSSTLSYNSIAVFCATVVGALIPFLYFNVNPARIFMGDVGSHALAAALVTISIVMHREIALIVVGGVFLIDGITSPLQQLVYKATKKRLFRMAPIHHGFEVAGWPETKVTIRFWLMGAALAVIGLFIGLL</sequence>
<dbReference type="CDD" id="cd06852">
    <property type="entry name" value="GT_MraY"/>
    <property type="match status" value="1"/>
</dbReference>
<comment type="subcellular location">
    <subcellularLocation>
        <location evidence="1">Membrane</location>
        <topology evidence="1">Multi-pass membrane protein</topology>
    </subcellularLocation>
</comment>
<keyword evidence="3" id="KW-0808">Transferase</keyword>
<dbReference type="GO" id="GO:0044038">
    <property type="term" value="P:cell wall macromolecule biosynthetic process"/>
    <property type="evidence" value="ECO:0007669"/>
    <property type="project" value="TreeGrafter"/>
</dbReference>
<gene>
    <name evidence="9" type="ORF">KC980_03480</name>
</gene>
<organism evidence="9 10">
    <name type="scientific">candidate division WWE3 bacterium</name>
    <dbReference type="NCBI Taxonomy" id="2053526"/>
    <lineage>
        <taxon>Bacteria</taxon>
        <taxon>Katanobacteria</taxon>
    </lineage>
</organism>
<name>A0A955EBR8_UNCKA</name>
<dbReference type="Proteomes" id="UP000740557">
    <property type="component" value="Unassembled WGS sequence"/>
</dbReference>
<evidence type="ECO:0000256" key="1">
    <source>
        <dbReference type="ARBA" id="ARBA00004141"/>
    </source>
</evidence>
<evidence type="ECO:0000313" key="10">
    <source>
        <dbReference type="Proteomes" id="UP000740557"/>
    </source>
</evidence>
<feature type="transmembrane region" description="Helical" evidence="8">
    <location>
        <begin position="260"/>
        <end position="283"/>
    </location>
</feature>
<evidence type="ECO:0000256" key="4">
    <source>
        <dbReference type="ARBA" id="ARBA00022692"/>
    </source>
</evidence>
<feature type="transmembrane region" description="Helical" evidence="8">
    <location>
        <begin position="46"/>
        <end position="64"/>
    </location>
</feature>
<evidence type="ECO:0000256" key="3">
    <source>
        <dbReference type="ARBA" id="ARBA00022679"/>
    </source>
</evidence>
<feature type="transmembrane region" description="Helical" evidence="8">
    <location>
        <begin position="126"/>
        <end position="142"/>
    </location>
</feature>
<dbReference type="EMBL" id="JAGQNX010000105">
    <property type="protein sequence ID" value="MCA9308549.1"/>
    <property type="molecule type" value="Genomic_DNA"/>
</dbReference>
<dbReference type="PROSITE" id="PS01347">
    <property type="entry name" value="MRAY_1"/>
    <property type="match status" value="1"/>
</dbReference>
<comment type="caution">
    <text evidence="9">The sequence shown here is derived from an EMBL/GenBank/DDBJ whole genome shotgun (WGS) entry which is preliminary data.</text>
</comment>
<reference evidence="9" key="1">
    <citation type="submission" date="2020-04" db="EMBL/GenBank/DDBJ databases">
        <authorList>
            <person name="Zhang T."/>
        </authorList>
    </citation>
    <scope>NUCLEOTIDE SEQUENCE</scope>
    <source>
        <strain evidence="9">HKST-UBA79</strain>
    </source>
</reference>
<evidence type="ECO:0000256" key="6">
    <source>
        <dbReference type="ARBA" id="ARBA00023136"/>
    </source>
</evidence>
<feature type="transmembrane region" description="Helical" evidence="8">
    <location>
        <begin position="148"/>
        <end position="172"/>
    </location>
</feature>
<feature type="binding site" evidence="7">
    <location>
        <position position="239"/>
    </location>
    <ligand>
        <name>Mg(2+)</name>
        <dbReference type="ChEBI" id="CHEBI:18420"/>
    </ligand>
</feature>
<dbReference type="PANTHER" id="PTHR22926:SF5">
    <property type="entry name" value="PHOSPHO-N-ACETYLMURAMOYL-PENTAPEPTIDE-TRANSFERASE HOMOLOG"/>
    <property type="match status" value="1"/>
</dbReference>
<keyword evidence="7" id="KW-0460">Magnesium</keyword>
<keyword evidence="6 8" id="KW-0472">Membrane</keyword>
<keyword evidence="7" id="KW-0479">Metal-binding</keyword>
<accession>A0A955EBR8</accession>
<comment type="similarity">
    <text evidence="2">Belongs to the glycosyltransferase 4 family. MraY subfamily.</text>
</comment>
<dbReference type="InterPro" id="IPR018480">
    <property type="entry name" value="PNAcMuramoyl-5peptid_Trfase_CS"/>
</dbReference>
<keyword evidence="5 8" id="KW-1133">Transmembrane helix</keyword>
<feature type="transmembrane region" description="Helical" evidence="8">
    <location>
        <begin position="235"/>
        <end position="254"/>
    </location>
</feature>
<dbReference type="GO" id="GO:0008963">
    <property type="term" value="F:phospho-N-acetylmuramoyl-pentapeptide-transferase activity"/>
    <property type="evidence" value="ECO:0007669"/>
    <property type="project" value="InterPro"/>
</dbReference>
<dbReference type="InterPro" id="IPR000715">
    <property type="entry name" value="Glycosyl_transferase_4"/>
</dbReference>
<dbReference type="Pfam" id="PF10555">
    <property type="entry name" value="MraY_sig1"/>
    <property type="match status" value="1"/>
</dbReference>
<dbReference type="PANTHER" id="PTHR22926">
    <property type="entry name" value="PHOSPHO-N-ACETYLMURAMOYL-PENTAPEPTIDE-TRANSFERASE"/>
    <property type="match status" value="1"/>
</dbReference>
<feature type="transmembrane region" description="Helical" evidence="8">
    <location>
        <begin position="312"/>
        <end position="330"/>
    </location>
</feature>
<feature type="transmembrane region" description="Helical" evidence="8">
    <location>
        <begin position="184"/>
        <end position="202"/>
    </location>
</feature>
<dbReference type="Pfam" id="PF00953">
    <property type="entry name" value="Glycos_transf_4"/>
    <property type="match status" value="1"/>
</dbReference>
<dbReference type="GO" id="GO:0046872">
    <property type="term" value="F:metal ion binding"/>
    <property type="evidence" value="ECO:0007669"/>
    <property type="project" value="UniProtKB-KW"/>
</dbReference>